<feature type="compositionally biased region" description="Basic residues" evidence="1">
    <location>
        <begin position="1"/>
        <end position="11"/>
    </location>
</feature>
<dbReference type="EMBL" id="JAVIIQ010000003">
    <property type="protein sequence ID" value="MDX8531019.1"/>
    <property type="molecule type" value="Genomic_DNA"/>
</dbReference>
<sequence length="189" mass="20939">MSLQRSSRRRASAGIGQSMFNRPMKKGRGTAGLVIGGTGMLAEATRWISRQYAPTLVIARQATKFAQGEWRFVPLDLDWGEPDFMERISRAMETLPPIGKALIWLHEPELFLDRLLELVPPRQMVLVLGSRNGRPDLRTGVDGPAIVRLGSKPTPHGRRWLTHEEISAGAIRALQDGQSTIVGELKLAP</sequence>
<proteinExistence type="predicted"/>
<dbReference type="Proteomes" id="UP001285154">
    <property type="component" value="Unassembled WGS sequence"/>
</dbReference>
<evidence type="ECO:0000313" key="2">
    <source>
        <dbReference type="EMBL" id="MDX8531019.1"/>
    </source>
</evidence>
<name>A0ABU5A016_9HYPH</name>
<organism evidence="2 3">
    <name type="scientific">Mesorhizobium vachelliae</name>
    <dbReference type="NCBI Taxonomy" id="3072309"/>
    <lineage>
        <taxon>Bacteria</taxon>
        <taxon>Pseudomonadati</taxon>
        <taxon>Pseudomonadota</taxon>
        <taxon>Alphaproteobacteria</taxon>
        <taxon>Hyphomicrobiales</taxon>
        <taxon>Phyllobacteriaceae</taxon>
        <taxon>Mesorhizobium</taxon>
    </lineage>
</organism>
<comment type="caution">
    <text evidence="2">The sequence shown here is derived from an EMBL/GenBank/DDBJ whole genome shotgun (WGS) entry which is preliminary data.</text>
</comment>
<evidence type="ECO:0008006" key="4">
    <source>
        <dbReference type="Google" id="ProtNLM"/>
    </source>
</evidence>
<feature type="region of interest" description="Disordered" evidence="1">
    <location>
        <begin position="1"/>
        <end position="21"/>
    </location>
</feature>
<protein>
    <recommendedName>
        <fullName evidence="4">Short-chain dehydrogenase</fullName>
    </recommendedName>
</protein>
<gene>
    <name evidence="2" type="ORF">RFM42_08505</name>
</gene>
<accession>A0ABU5A016</accession>
<reference evidence="2 3" key="1">
    <citation type="submission" date="2023-08" db="EMBL/GenBank/DDBJ databases">
        <title>Implementing the SeqCode for naming new Mesorhizobium species isolated from Vachellia karroo root nodules.</title>
        <authorList>
            <person name="Van Lill M."/>
        </authorList>
    </citation>
    <scope>NUCLEOTIDE SEQUENCE [LARGE SCALE GENOMIC DNA]</scope>
    <source>
        <strain evidence="2 3">VK25D</strain>
    </source>
</reference>
<evidence type="ECO:0000256" key="1">
    <source>
        <dbReference type="SAM" id="MobiDB-lite"/>
    </source>
</evidence>
<keyword evidence="3" id="KW-1185">Reference proteome</keyword>
<dbReference type="RefSeq" id="WP_320246401.1">
    <property type="nucleotide sequence ID" value="NZ_JAVIIQ010000003.1"/>
</dbReference>
<evidence type="ECO:0000313" key="3">
    <source>
        <dbReference type="Proteomes" id="UP001285154"/>
    </source>
</evidence>